<name>A0A7W4ZMR9_9ACTN</name>
<dbReference type="AlphaFoldDB" id="A0A7W4ZMR9"/>
<feature type="domain" description="Methyltransferase" evidence="3">
    <location>
        <begin position="59"/>
        <end position="157"/>
    </location>
</feature>
<reference evidence="4 5" key="1">
    <citation type="submission" date="2020-08" db="EMBL/GenBank/DDBJ databases">
        <title>Genomic Encyclopedia of Type Strains, Phase III (KMG-III): the genomes of soil and plant-associated and newly described type strains.</title>
        <authorList>
            <person name="Whitman W."/>
        </authorList>
    </citation>
    <scope>NUCLEOTIDE SEQUENCE [LARGE SCALE GENOMIC DNA]</scope>
    <source>
        <strain evidence="4 5">CECT 3237</strain>
    </source>
</reference>
<dbReference type="EMBL" id="JACHXE010000001">
    <property type="protein sequence ID" value="MBB3075358.1"/>
    <property type="molecule type" value="Genomic_DNA"/>
</dbReference>
<evidence type="ECO:0000256" key="2">
    <source>
        <dbReference type="ARBA" id="ARBA00022679"/>
    </source>
</evidence>
<evidence type="ECO:0000256" key="1">
    <source>
        <dbReference type="ARBA" id="ARBA00022603"/>
    </source>
</evidence>
<dbReference type="Proteomes" id="UP000572907">
    <property type="component" value="Unassembled WGS sequence"/>
</dbReference>
<dbReference type="PANTHER" id="PTHR43861:SF1">
    <property type="entry name" value="TRANS-ACONITATE 2-METHYLTRANSFERASE"/>
    <property type="match status" value="1"/>
</dbReference>
<dbReference type="CDD" id="cd02440">
    <property type="entry name" value="AdoMet_MTases"/>
    <property type="match status" value="1"/>
</dbReference>
<keyword evidence="2 4" id="KW-0808">Transferase</keyword>
<gene>
    <name evidence="4" type="ORF">FHS41_001827</name>
</gene>
<sequence>MRDGKVARPVGLSLATAERWVERWELQQQRYAVDREERFTVIADVVEHVTAGRGARPLVVDLGCGPGSLAARLVQRLPDAEIVAVDRDPVLLELGRTHHPDAARYVDTEIGTPGWTWALDLDRPLDAAVSTTALHYLDRDTLLRTYRQLATLLRPGGVLVNGDHLPQGDTGPAGIAAHVGRCRADRQRAFTHEDWGSWWAAVADDPELTDLLAERRHREALLDSGRPAELPLSAHLKLLRQAGFGTAGPVWQYGDSCVVVAVR</sequence>
<keyword evidence="5" id="KW-1185">Reference proteome</keyword>
<proteinExistence type="predicted"/>
<dbReference type="SUPFAM" id="SSF53335">
    <property type="entry name" value="S-adenosyl-L-methionine-dependent methyltransferases"/>
    <property type="match status" value="1"/>
</dbReference>
<organism evidence="4 5">
    <name type="scientific">Streptomyces violarus</name>
    <dbReference type="NCBI Taxonomy" id="67380"/>
    <lineage>
        <taxon>Bacteria</taxon>
        <taxon>Bacillati</taxon>
        <taxon>Actinomycetota</taxon>
        <taxon>Actinomycetes</taxon>
        <taxon>Kitasatosporales</taxon>
        <taxon>Streptomycetaceae</taxon>
        <taxon>Streptomyces</taxon>
    </lineage>
</organism>
<dbReference type="Pfam" id="PF13649">
    <property type="entry name" value="Methyltransf_25"/>
    <property type="match status" value="1"/>
</dbReference>
<evidence type="ECO:0000313" key="4">
    <source>
        <dbReference type="EMBL" id="MBB3075358.1"/>
    </source>
</evidence>
<dbReference type="InterPro" id="IPR029063">
    <property type="entry name" value="SAM-dependent_MTases_sf"/>
</dbReference>
<protein>
    <submittedName>
        <fullName evidence="4">SAM-dependent methyltransferase</fullName>
    </submittedName>
</protein>
<comment type="caution">
    <text evidence="4">The sequence shown here is derived from an EMBL/GenBank/DDBJ whole genome shotgun (WGS) entry which is preliminary data.</text>
</comment>
<dbReference type="PANTHER" id="PTHR43861">
    <property type="entry name" value="TRANS-ACONITATE 2-METHYLTRANSFERASE-RELATED"/>
    <property type="match status" value="1"/>
</dbReference>
<dbReference type="GO" id="GO:0008168">
    <property type="term" value="F:methyltransferase activity"/>
    <property type="evidence" value="ECO:0007669"/>
    <property type="project" value="UniProtKB-KW"/>
</dbReference>
<keyword evidence="1 4" id="KW-0489">Methyltransferase</keyword>
<dbReference type="Gene3D" id="3.40.50.150">
    <property type="entry name" value="Vaccinia Virus protein VP39"/>
    <property type="match status" value="1"/>
</dbReference>
<evidence type="ECO:0000313" key="5">
    <source>
        <dbReference type="Proteomes" id="UP000572907"/>
    </source>
</evidence>
<evidence type="ECO:0000259" key="3">
    <source>
        <dbReference type="Pfam" id="PF13649"/>
    </source>
</evidence>
<accession>A0A7W4ZMR9</accession>
<dbReference type="InterPro" id="IPR041698">
    <property type="entry name" value="Methyltransf_25"/>
</dbReference>
<dbReference type="GO" id="GO:0017000">
    <property type="term" value="P:antibiotic biosynthetic process"/>
    <property type="evidence" value="ECO:0007669"/>
    <property type="project" value="UniProtKB-ARBA"/>
</dbReference>
<dbReference type="GO" id="GO:0032259">
    <property type="term" value="P:methylation"/>
    <property type="evidence" value="ECO:0007669"/>
    <property type="project" value="UniProtKB-KW"/>
</dbReference>